<keyword evidence="3" id="KW-1185">Reference proteome</keyword>
<evidence type="ECO:0000259" key="1">
    <source>
        <dbReference type="PROSITE" id="PS50943"/>
    </source>
</evidence>
<sequence length="99" mass="11299">MAEKTTKLADKLYLLRAERRLQSKDVASVIGVEPPMYSRIEKGERNIKPEQLQKLAEFYQIDIEELHALWLADKVCEVATGMPAEVTKKAISIVNKELE</sequence>
<gene>
    <name evidence="2" type="ORF">MUN53_17915</name>
</gene>
<reference evidence="2 3" key="1">
    <citation type="submission" date="2022-03" db="EMBL/GenBank/DDBJ databases">
        <title>Parabacteroides sp. nov. isolated from swine feces.</title>
        <authorList>
            <person name="Bak J.E."/>
        </authorList>
    </citation>
    <scope>NUCLEOTIDE SEQUENCE [LARGE SCALE GENOMIC DNA]</scope>
    <source>
        <strain evidence="2 3">AGMB00274</strain>
    </source>
</reference>
<dbReference type="Pfam" id="PF01381">
    <property type="entry name" value="HTH_3"/>
    <property type="match status" value="1"/>
</dbReference>
<organism evidence="2 3">
    <name type="scientific">Parabacteroides faecalis</name>
    <dbReference type="NCBI Taxonomy" id="2924040"/>
    <lineage>
        <taxon>Bacteria</taxon>
        <taxon>Pseudomonadati</taxon>
        <taxon>Bacteroidota</taxon>
        <taxon>Bacteroidia</taxon>
        <taxon>Bacteroidales</taxon>
        <taxon>Tannerellaceae</taxon>
        <taxon>Parabacteroides</taxon>
    </lineage>
</organism>
<dbReference type="InterPro" id="IPR001387">
    <property type="entry name" value="Cro/C1-type_HTH"/>
</dbReference>
<feature type="domain" description="HTH cro/C1-type" evidence="1">
    <location>
        <begin position="12"/>
        <end position="66"/>
    </location>
</feature>
<dbReference type="Gene3D" id="1.10.260.40">
    <property type="entry name" value="lambda repressor-like DNA-binding domains"/>
    <property type="match status" value="1"/>
</dbReference>
<dbReference type="SMART" id="SM00530">
    <property type="entry name" value="HTH_XRE"/>
    <property type="match status" value="1"/>
</dbReference>
<protein>
    <submittedName>
        <fullName evidence="2">Helix-turn-helix domain-containing protein</fullName>
    </submittedName>
</protein>
<dbReference type="SUPFAM" id="SSF47413">
    <property type="entry name" value="lambda repressor-like DNA-binding domains"/>
    <property type="match status" value="1"/>
</dbReference>
<evidence type="ECO:0000313" key="3">
    <source>
        <dbReference type="Proteomes" id="UP001165444"/>
    </source>
</evidence>
<dbReference type="Proteomes" id="UP001165444">
    <property type="component" value="Unassembled WGS sequence"/>
</dbReference>
<accession>A0ABT0C608</accession>
<evidence type="ECO:0000313" key="2">
    <source>
        <dbReference type="EMBL" id="MCJ2382455.1"/>
    </source>
</evidence>
<dbReference type="RefSeq" id="WP_243326767.1">
    <property type="nucleotide sequence ID" value="NZ_JAKZMM010000088.1"/>
</dbReference>
<proteinExistence type="predicted"/>
<dbReference type="EMBL" id="JAKZMM010000088">
    <property type="protein sequence ID" value="MCJ2382455.1"/>
    <property type="molecule type" value="Genomic_DNA"/>
</dbReference>
<dbReference type="InterPro" id="IPR010982">
    <property type="entry name" value="Lambda_DNA-bd_dom_sf"/>
</dbReference>
<dbReference type="CDD" id="cd00093">
    <property type="entry name" value="HTH_XRE"/>
    <property type="match status" value="1"/>
</dbReference>
<name>A0ABT0C608_9BACT</name>
<comment type="caution">
    <text evidence="2">The sequence shown here is derived from an EMBL/GenBank/DDBJ whole genome shotgun (WGS) entry which is preliminary data.</text>
</comment>
<dbReference type="PROSITE" id="PS50943">
    <property type="entry name" value="HTH_CROC1"/>
    <property type="match status" value="1"/>
</dbReference>